<dbReference type="EMBL" id="MU268204">
    <property type="protein sequence ID" value="KAH7905386.1"/>
    <property type="molecule type" value="Genomic_DNA"/>
</dbReference>
<evidence type="ECO:0000313" key="1">
    <source>
        <dbReference type="EMBL" id="KAH7905386.1"/>
    </source>
</evidence>
<gene>
    <name evidence="1" type="ORF">BJ138DRAFT_1118523</name>
</gene>
<evidence type="ECO:0000313" key="2">
    <source>
        <dbReference type="Proteomes" id="UP000790377"/>
    </source>
</evidence>
<keyword evidence="2" id="KW-1185">Reference proteome</keyword>
<proteinExistence type="predicted"/>
<name>A0ACB7ZWQ9_9AGAM</name>
<protein>
    <submittedName>
        <fullName evidence="1">Uncharacterized protein</fullName>
    </submittedName>
</protein>
<accession>A0ACB7ZWQ9</accession>
<organism evidence="1 2">
    <name type="scientific">Hygrophoropsis aurantiaca</name>
    <dbReference type="NCBI Taxonomy" id="72124"/>
    <lineage>
        <taxon>Eukaryota</taxon>
        <taxon>Fungi</taxon>
        <taxon>Dikarya</taxon>
        <taxon>Basidiomycota</taxon>
        <taxon>Agaricomycotina</taxon>
        <taxon>Agaricomycetes</taxon>
        <taxon>Agaricomycetidae</taxon>
        <taxon>Boletales</taxon>
        <taxon>Coniophorineae</taxon>
        <taxon>Hygrophoropsidaceae</taxon>
        <taxon>Hygrophoropsis</taxon>
    </lineage>
</organism>
<reference evidence="1" key="1">
    <citation type="journal article" date="2021" name="New Phytol.">
        <title>Evolutionary innovations through gain and loss of genes in the ectomycorrhizal Boletales.</title>
        <authorList>
            <person name="Wu G."/>
            <person name="Miyauchi S."/>
            <person name="Morin E."/>
            <person name="Kuo A."/>
            <person name="Drula E."/>
            <person name="Varga T."/>
            <person name="Kohler A."/>
            <person name="Feng B."/>
            <person name="Cao Y."/>
            <person name="Lipzen A."/>
            <person name="Daum C."/>
            <person name="Hundley H."/>
            <person name="Pangilinan J."/>
            <person name="Johnson J."/>
            <person name="Barry K."/>
            <person name="LaButti K."/>
            <person name="Ng V."/>
            <person name="Ahrendt S."/>
            <person name="Min B."/>
            <person name="Choi I.G."/>
            <person name="Park H."/>
            <person name="Plett J.M."/>
            <person name="Magnuson J."/>
            <person name="Spatafora J.W."/>
            <person name="Nagy L.G."/>
            <person name="Henrissat B."/>
            <person name="Grigoriev I.V."/>
            <person name="Yang Z.L."/>
            <person name="Xu J."/>
            <person name="Martin F.M."/>
        </authorList>
    </citation>
    <scope>NUCLEOTIDE SEQUENCE</scope>
    <source>
        <strain evidence="1">ATCC 28755</strain>
    </source>
</reference>
<comment type="caution">
    <text evidence="1">The sequence shown here is derived from an EMBL/GenBank/DDBJ whole genome shotgun (WGS) entry which is preliminary data.</text>
</comment>
<sequence>MVFADQIRSLPAALHPETPSIQQHQLLKALGPLDDIPACLLLCNNPLPGYRPPHIHYGIWLAPSELEQYADENAFNEEIQAQYTGGEFTGNEKYAFAIDKAREVTGLALPYYGCYGPGGMASGLVISFFDNYTAPAVRPSISQHAVSTVKLLSDTDGPRWYVQYTAHSWERIKSTRKTKRTRRTTTVD</sequence>
<dbReference type="Proteomes" id="UP000790377">
    <property type="component" value="Unassembled WGS sequence"/>
</dbReference>